<dbReference type="HOGENOM" id="CLU_1625735_0_0_11"/>
<evidence type="ECO:0008006" key="3">
    <source>
        <dbReference type="Google" id="ProtNLM"/>
    </source>
</evidence>
<evidence type="ECO:0000313" key="1">
    <source>
        <dbReference type="EMBL" id="ABY22648.1"/>
    </source>
</evidence>
<reference evidence="2" key="1">
    <citation type="journal article" date="2008" name="J. Bacteriol.">
        <title>Genome sequence of the fish pathogen Renibacterium salmoninarum suggests reductive evolution away from an environmental Arthrobacter ancestor.</title>
        <authorList>
            <person name="Wiens G.D."/>
            <person name="Rockey D.D."/>
            <person name="Wu Z."/>
            <person name="Chang J."/>
            <person name="Levy R."/>
            <person name="Crane S."/>
            <person name="Chen D.S."/>
            <person name="Capri G.R."/>
            <person name="Burnett J.R."/>
            <person name="Sudheesh P.S."/>
            <person name="Schipma M.J."/>
            <person name="Burd H."/>
            <person name="Bhattacharyya A."/>
            <person name="Rhodes L.D."/>
            <person name="Kaul R."/>
            <person name="Strom M.S."/>
        </authorList>
    </citation>
    <scope>NUCLEOTIDE SEQUENCE [LARGE SCALE GENOMIC DNA]</scope>
    <source>
        <strain evidence="2">ATCC 33209 / DSM 20767 / JCM 11484 / NBRC 15589 / NCIMB 2235</strain>
    </source>
</reference>
<sequence length="163" mass="18078">MVSSVSQCCAPTTAYSASPFGCSGWTLPEGNDTNQFDDAYDTFSDSAVATLPNTRVIISGEELTPRWAAAPEGSWRVLVPAVTASAEAELRFDLDGVPVTIPFTLVPQRRWSVHLIHHSHYDIGYTDPQHIVRANHLEYLDSVLAQMRATDDLPDEAKFRWNE</sequence>
<evidence type="ECO:0000313" key="2">
    <source>
        <dbReference type="Proteomes" id="UP000002007"/>
    </source>
</evidence>
<dbReference type="eggNOG" id="COG0383">
    <property type="taxonomic scope" value="Bacteria"/>
</dbReference>
<dbReference type="EMBL" id="CP000910">
    <property type="protein sequence ID" value="ABY22648.1"/>
    <property type="molecule type" value="Genomic_DNA"/>
</dbReference>
<organism evidence="1 2">
    <name type="scientific">Renibacterium salmoninarum (strain ATCC 33209 / DSM 20767 / JCM 11484 / NBRC 15589 / NCIMB 2235)</name>
    <dbReference type="NCBI Taxonomy" id="288705"/>
    <lineage>
        <taxon>Bacteria</taxon>
        <taxon>Bacillati</taxon>
        <taxon>Actinomycetota</taxon>
        <taxon>Actinomycetes</taxon>
        <taxon>Micrococcales</taxon>
        <taxon>Micrococcaceae</taxon>
        <taxon>Renibacterium</taxon>
    </lineage>
</organism>
<proteinExistence type="predicted"/>
<dbReference type="GO" id="GO:0005975">
    <property type="term" value="P:carbohydrate metabolic process"/>
    <property type="evidence" value="ECO:0007669"/>
    <property type="project" value="InterPro"/>
</dbReference>
<accession>A9WQK6</accession>
<dbReference type="STRING" id="288705.RSal33209_0905"/>
<gene>
    <name evidence="1" type="ordered locus">RSal33209_0905</name>
</gene>
<name>A9WQK6_RENSM</name>
<dbReference type="KEGG" id="rsa:RSal33209_0905"/>
<dbReference type="AlphaFoldDB" id="A9WQK6"/>
<protein>
    <recommendedName>
        <fullName evidence="3">Alpha-mannosidase</fullName>
    </recommendedName>
</protein>
<dbReference type="Proteomes" id="UP000002007">
    <property type="component" value="Chromosome"/>
</dbReference>
<dbReference type="SUPFAM" id="SSF88713">
    <property type="entry name" value="Glycoside hydrolase/deacetylase"/>
    <property type="match status" value="1"/>
</dbReference>
<keyword evidence="2" id="KW-1185">Reference proteome</keyword>
<dbReference type="InterPro" id="IPR011330">
    <property type="entry name" value="Glyco_hydro/deAcase_b/a-brl"/>
</dbReference>